<reference evidence="19" key="3">
    <citation type="submission" date="2015-06" db="UniProtKB">
        <authorList>
            <consortium name="EnsemblMetazoa"/>
        </authorList>
    </citation>
    <scope>IDENTIFICATION</scope>
</reference>
<dbReference type="CDD" id="cd23434">
    <property type="entry name" value="beta-trefoil_Ricin_GALNT2"/>
    <property type="match status" value="1"/>
</dbReference>
<evidence type="ECO:0000256" key="9">
    <source>
        <dbReference type="ARBA" id="ARBA00022734"/>
    </source>
</evidence>
<dbReference type="SMART" id="SM00458">
    <property type="entry name" value="RICIN"/>
    <property type="match status" value="1"/>
</dbReference>
<gene>
    <name evidence="19" type="primary">20213741</name>
    <name evidence="18" type="ORF">HELRODRAFT_65176</name>
</gene>
<dbReference type="GO" id="GO:0006493">
    <property type="term" value="P:protein O-linked glycosylation"/>
    <property type="evidence" value="ECO:0000318"/>
    <property type="project" value="GO_Central"/>
</dbReference>
<reference evidence="20" key="1">
    <citation type="submission" date="2012-12" db="EMBL/GenBank/DDBJ databases">
        <authorList>
            <person name="Hellsten U."/>
            <person name="Grimwood J."/>
            <person name="Chapman J.A."/>
            <person name="Shapiro H."/>
            <person name="Aerts A."/>
            <person name="Otillar R.P."/>
            <person name="Terry A.Y."/>
            <person name="Boore J.L."/>
            <person name="Simakov O."/>
            <person name="Marletaz F."/>
            <person name="Cho S.-J."/>
            <person name="Edsinger-Gonzales E."/>
            <person name="Havlak P."/>
            <person name="Kuo D.-H."/>
            <person name="Larsson T."/>
            <person name="Lv J."/>
            <person name="Arendt D."/>
            <person name="Savage R."/>
            <person name="Osoegawa K."/>
            <person name="de Jong P."/>
            <person name="Lindberg D.R."/>
            <person name="Seaver E.C."/>
            <person name="Weisblat D.A."/>
            <person name="Putnam N.H."/>
            <person name="Grigoriev I.V."/>
            <person name="Rokhsar D.S."/>
        </authorList>
    </citation>
    <scope>NUCLEOTIDE SEQUENCE</scope>
</reference>
<evidence type="ECO:0000256" key="5">
    <source>
        <dbReference type="ARBA" id="ARBA00022676"/>
    </source>
</evidence>
<dbReference type="CTD" id="20213741"/>
<dbReference type="Proteomes" id="UP000015101">
    <property type="component" value="Unassembled WGS sequence"/>
</dbReference>
<dbReference type="PANTHER" id="PTHR11675">
    <property type="entry name" value="N-ACETYLGALACTOSAMINYLTRANSFERASE"/>
    <property type="match status" value="1"/>
</dbReference>
<dbReference type="eggNOG" id="KOG3738">
    <property type="taxonomic scope" value="Eukaryota"/>
</dbReference>
<keyword evidence="5 16" id="KW-0328">Glycosyltransferase</keyword>
<reference evidence="18 20" key="2">
    <citation type="journal article" date="2013" name="Nature">
        <title>Insights into bilaterian evolution from three spiralian genomes.</title>
        <authorList>
            <person name="Simakov O."/>
            <person name="Marletaz F."/>
            <person name="Cho S.J."/>
            <person name="Edsinger-Gonzales E."/>
            <person name="Havlak P."/>
            <person name="Hellsten U."/>
            <person name="Kuo D.H."/>
            <person name="Larsson T."/>
            <person name="Lv J."/>
            <person name="Arendt D."/>
            <person name="Savage R."/>
            <person name="Osoegawa K."/>
            <person name="de Jong P."/>
            <person name="Grimwood J."/>
            <person name="Chapman J.A."/>
            <person name="Shapiro H."/>
            <person name="Aerts A."/>
            <person name="Otillar R.P."/>
            <person name="Terry A.Y."/>
            <person name="Boore J.L."/>
            <person name="Grigoriev I.V."/>
            <person name="Lindberg D.R."/>
            <person name="Seaver E.C."/>
            <person name="Weisblat D.A."/>
            <person name="Putnam N.H."/>
            <person name="Rokhsar D.S."/>
        </authorList>
    </citation>
    <scope>NUCLEOTIDE SEQUENCE</scope>
</reference>
<proteinExistence type="inferred from homology"/>
<keyword evidence="8" id="KW-0479">Metal-binding</keyword>
<evidence type="ECO:0000256" key="1">
    <source>
        <dbReference type="ARBA" id="ARBA00001936"/>
    </source>
</evidence>
<dbReference type="CDD" id="cd02510">
    <property type="entry name" value="pp-GalNAc-T"/>
    <property type="match status" value="1"/>
</dbReference>
<dbReference type="InterPro" id="IPR001173">
    <property type="entry name" value="Glyco_trans_2-like"/>
</dbReference>
<keyword evidence="10" id="KW-0735">Signal-anchor</keyword>
<dbReference type="FunCoup" id="T1FY43">
    <property type="interactions" value="329"/>
</dbReference>
<evidence type="ECO:0000256" key="10">
    <source>
        <dbReference type="ARBA" id="ARBA00022968"/>
    </source>
</evidence>
<evidence type="ECO:0000313" key="20">
    <source>
        <dbReference type="Proteomes" id="UP000015101"/>
    </source>
</evidence>
<evidence type="ECO:0000313" key="18">
    <source>
        <dbReference type="EMBL" id="ESO02077.1"/>
    </source>
</evidence>
<dbReference type="SUPFAM" id="SSF50370">
    <property type="entry name" value="Ricin B-like lectins"/>
    <property type="match status" value="1"/>
</dbReference>
<dbReference type="FunFam" id="3.90.550.10:FF:000021">
    <property type="entry name" value="Polypeptide N-acetylgalactosaminyltransferase"/>
    <property type="match status" value="1"/>
</dbReference>
<keyword evidence="13" id="KW-0472">Membrane</keyword>
<evidence type="ECO:0000256" key="6">
    <source>
        <dbReference type="ARBA" id="ARBA00022679"/>
    </source>
</evidence>
<dbReference type="PROSITE" id="PS50231">
    <property type="entry name" value="RICIN_B_LECTIN"/>
    <property type="match status" value="1"/>
</dbReference>
<evidence type="ECO:0000256" key="13">
    <source>
        <dbReference type="ARBA" id="ARBA00023136"/>
    </source>
</evidence>
<evidence type="ECO:0000256" key="3">
    <source>
        <dbReference type="ARBA" id="ARBA00004922"/>
    </source>
</evidence>
<protein>
    <recommendedName>
        <fullName evidence="16">Polypeptide N-acetylgalactosaminyltransferase</fullName>
        <ecNumber evidence="16">2.4.1.-</ecNumber>
    </recommendedName>
    <alternativeName>
        <fullName evidence="16">Protein-UDP acetylgalactosaminyltransferase</fullName>
    </alternativeName>
</protein>
<keyword evidence="7" id="KW-0812">Transmembrane</keyword>
<dbReference type="GO" id="GO:0030246">
    <property type="term" value="F:carbohydrate binding"/>
    <property type="evidence" value="ECO:0007669"/>
    <property type="project" value="UniProtKB-KW"/>
</dbReference>
<evidence type="ECO:0000313" key="19">
    <source>
        <dbReference type="EnsemblMetazoa" id="HelroP65176"/>
    </source>
</evidence>
<evidence type="ECO:0000256" key="11">
    <source>
        <dbReference type="ARBA" id="ARBA00022989"/>
    </source>
</evidence>
<dbReference type="InterPro" id="IPR035992">
    <property type="entry name" value="Ricin_B-like_lectins"/>
</dbReference>
<accession>T1FY43</accession>
<comment type="pathway">
    <text evidence="3 16">Protein modification; protein glycosylation.</text>
</comment>
<dbReference type="PANTHER" id="PTHR11675:SF119">
    <property type="entry name" value="POLYPEPTIDE N-ACETYLGALACTOSAMINYLTRANSFERASE 2"/>
    <property type="match status" value="1"/>
</dbReference>
<comment type="cofactor">
    <cofactor evidence="1 16">
        <name>Mn(2+)</name>
        <dbReference type="ChEBI" id="CHEBI:29035"/>
    </cofactor>
</comment>
<dbReference type="InParanoid" id="T1FY43"/>
<evidence type="ECO:0000256" key="2">
    <source>
        <dbReference type="ARBA" id="ARBA00004323"/>
    </source>
</evidence>
<dbReference type="GO" id="GO:0046872">
    <property type="term" value="F:metal ion binding"/>
    <property type="evidence" value="ECO:0007669"/>
    <property type="project" value="UniProtKB-KW"/>
</dbReference>
<evidence type="ECO:0000256" key="14">
    <source>
        <dbReference type="ARBA" id="ARBA00023157"/>
    </source>
</evidence>
<dbReference type="OrthoDB" id="429263at2759"/>
<dbReference type="Gene3D" id="2.80.10.50">
    <property type="match status" value="1"/>
</dbReference>
<evidence type="ECO:0000256" key="16">
    <source>
        <dbReference type="RuleBase" id="RU361242"/>
    </source>
</evidence>
<dbReference type="Pfam" id="PF00652">
    <property type="entry name" value="Ricin_B_lectin"/>
    <property type="match status" value="1"/>
</dbReference>
<keyword evidence="15 16" id="KW-0464">Manganese</keyword>
<evidence type="ECO:0000256" key="12">
    <source>
        <dbReference type="ARBA" id="ARBA00023034"/>
    </source>
</evidence>
<dbReference type="AlphaFoldDB" id="T1FY43"/>
<dbReference type="GO" id="GO:0000139">
    <property type="term" value="C:Golgi membrane"/>
    <property type="evidence" value="ECO:0007669"/>
    <property type="project" value="UniProtKB-SubCell"/>
</dbReference>
<keyword evidence="9 16" id="KW-0430">Lectin</keyword>
<dbReference type="FunFam" id="2.80.10.50:FF:000018">
    <property type="entry name" value="Polypeptide N-acetylgalactosaminyltransferase"/>
    <property type="match status" value="1"/>
</dbReference>
<sequence length="538" mass="61927">MLQENLKSQHIVDSIFWNSKHSYRVRPTIKDDRLPLSEFNAKEYLEKTQLVQQQDAFLKHKFNQEASDNIGMTRDIPDTRHSQCHSVHYDVDKLPLASIIITYHNEARSTLIRTIASVFNRSPDSLIAEVIVVDDSSESVDDGTDLMKIKKLRILRNEKRQGLIRSRVRGANMATGDVLVFLDSHCECNVGWLEPLLQRVAENRTRVVSPIIDVISTDNFQYIAASSNLKGGFDWNLVFKWDFLTKNELNTQLNNPTSPIKTPVIAGGLFAIDKSFFEEIGKYDTLMDVWGGENIEISFRIWQCHGSLEILPCSRVGHVFRKQHPYTFPGGGGNVSKYFFSRNTRRAAEVWMDEYKMYYYATVPIARTVHYGDVSSRLELRNKLHCKPFKWYLENVYPELKIPSSEDLQLGFIKQSDLCIDTMGHSKNEIVTVFACHYTGGNQDWSLTRDKKIKHFDLCITLVDEHPGSTLLLQDCHPDDTKQNWLYSNNKFMNVEDNELCIDSADFELRGLNVQTCEFNKDSQVWDFIISKQGVPSL</sequence>
<evidence type="ECO:0000256" key="7">
    <source>
        <dbReference type="ARBA" id="ARBA00022692"/>
    </source>
</evidence>
<evidence type="ECO:0000256" key="8">
    <source>
        <dbReference type="ARBA" id="ARBA00022723"/>
    </source>
</evidence>
<dbReference type="GeneID" id="20213741"/>
<dbReference type="HOGENOM" id="CLU_013477_0_1_1"/>
<dbReference type="SUPFAM" id="SSF53448">
    <property type="entry name" value="Nucleotide-diphospho-sugar transferases"/>
    <property type="match status" value="1"/>
</dbReference>
<feature type="domain" description="Ricin B lectin" evidence="17">
    <location>
        <begin position="406"/>
        <end position="529"/>
    </location>
</feature>
<dbReference type="GO" id="GO:0005794">
    <property type="term" value="C:Golgi apparatus"/>
    <property type="evidence" value="ECO:0000318"/>
    <property type="project" value="GO_Central"/>
</dbReference>
<comment type="similarity">
    <text evidence="4 16">Belongs to the glycosyltransferase 2 family. GalNAc-T subfamily.</text>
</comment>
<dbReference type="EMBL" id="AMQM01000793">
    <property type="status" value="NOT_ANNOTATED_CDS"/>
    <property type="molecule type" value="Genomic_DNA"/>
</dbReference>
<dbReference type="InterPro" id="IPR029044">
    <property type="entry name" value="Nucleotide-diphossugar_trans"/>
</dbReference>
<name>T1FY43_HELRO</name>
<dbReference type="STRING" id="6412.T1FY43"/>
<dbReference type="EMBL" id="KB096742">
    <property type="protein sequence ID" value="ESO02077.1"/>
    <property type="molecule type" value="Genomic_DNA"/>
</dbReference>
<dbReference type="OMA" id="QEWAFSK"/>
<comment type="subcellular location">
    <subcellularLocation>
        <location evidence="2 16">Golgi apparatus membrane</location>
        <topology evidence="2 16">Single-pass type II membrane protein</topology>
    </subcellularLocation>
</comment>
<dbReference type="Pfam" id="PF00535">
    <property type="entry name" value="Glycos_transf_2"/>
    <property type="match status" value="1"/>
</dbReference>
<dbReference type="UniPathway" id="UPA00378"/>
<keyword evidence="11" id="KW-1133">Transmembrane helix</keyword>
<dbReference type="RefSeq" id="XP_009019485.1">
    <property type="nucleotide sequence ID" value="XM_009021237.1"/>
</dbReference>
<evidence type="ECO:0000256" key="15">
    <source>
        <dbReference type="ARBA" id="ARBA00023211"/>
    </source>
</evidence>
<dbReference type="GO" id="GO:0004653">
    <property type="term" value="F:polypeptide N-acetylgalactosaminyltransferase activity"/>
    <property type="evidence" value="ECO:0000318"/>
    <property type="project" value="GO_Central"/>
</dbReference>
<dbReference type="EnsemblMetazoa" id="HelroT65176">
    <property type="protein sequence ID" value="HelroP65176"/>
    <property type="gene ID" value="HelroG65176"/>
</dbReference>
<dbReference type="InterPro" id="IPR000772">
    <property type="entry name" value="Ricin_B_lectin"/>
</dbReference>
<dbReference type="Gene3D" id="3.90.550.10">
    <property type="entry name" value="Spore Coat Polysaccharide Biosynthesis Protein SpsA, Chain A"/>
    <property type="match status" value="1"/>
</dbReference>
<evidence type="ECO:0000259" key="17">
    <source>
        <dbReference type="SMART" id="SM00458"/>
    </source>
</evidence>
<dbReference type="EC" id="2.4.1.-" evidence="16"/>
<dbReference type="InterPro" id="IPR045885">
    <property type="entry name" value="GalNAc-T"/>
</dbReference>
<keyword evidence="6 16" id="KW-0808">Transferase</keyword>
<evidence type="ECO:0000256" key="4">
    <source>
        <dbReference type="ARBA" id="ARBA00005680"/>
    </source>
</evidence>
<dbReference type="KEGG" id="hro:HELRODRAFT_65176"/>
<keyword evidence="20" id="KW-1185">Reference proteome</keyword>
<organism evidence="19 20">
    <name type="scientific">Helobdella robusta</name>
    <name type="common">Californian leech</name>
    <dbReference type="NCBI Taxonomy" id="6412"/>
    <lineage>
        <taxon>Eukaryota</taxon>
        <taxon>Metazoa</taxon>
        <taxon>Spiralia</taxon>
        <taxon>Lophotrochozoa</taxon>
        <taxon>Annelida</taxon>
        <taxon>Clitellata</taxon>
        <taxon>Hirudinea</taxon>
        <taxon>Rhynchobdellida</taxon>
        <taxon>Glossiphoniidae</taxon>
        <taxon>Helobdella</taxon>
    </lineage>
</organism>
<keyword evidence="12 16" id="KW-0333">Golgi apparatus</keyword>
<keyword evidence="14 16" id="KW-1015">Disulfide bond</keyword>